<gene>
    <name evidence="1" type="ORF">A9B99_02130</name>
</gene>
<dbReference type="Proteomes" id="UP000078225">
    <property type="component" value="Unassembled WGS sequence"/>
</dbReference>
<protein>
    <submittedName>
        <fullName evidence="1">Uncharacterized protein</fullName>
    </submittedName>
</protein>
<keyword evidence="2" id="KW-1185">Reference proteome</keyword>
<reference evidence="2" key="1">
    <citation type="submission" date="2016-05" db="EMBL/GenBank/DDBJ databases">
        <authorList>
            <person name="Behera P."/>
            <person name="Vaishampayan P."/>
            <person name="Singh N."/>
            <person name="Raina V."/>
            <person name="Suar M."/>
            <person name="Pattnaik A."/>
            <person name="Rastogi G."/>
        </authorList>
    </citation>
    <scope>NUCLEOTIDE SEQUENCE [LARGE SCALE GENOMIC DNA]</scope>
    <source>
        <strain evidence="2">MP23</strain>
    </source>
</reference>
<accession>A0A1B7L844</accession>
<comment type="caution">
    <text evidence="1">The sequence shown here is derived from an EMBL/GenBank/DDBJ whole genome shotgun (WGS) entry which is preliminary data.</text>
</comment>
<name>A0A1B7L844_9ENTR</name>
<proteinExistence type="predicted"/>
<organism evidence="1 2">
    <name type="scientific">Mangrovibacter phragmitis</name>
    <dbReference type="NCBI Taxonomy" id="1691903"/>
    <lineage>
        <taxon>Bacteria</taxon>
        <taxon>Pseudomonadati</taxon>
        <taxon>Pseudomonadota</taxon>
        <taxon>Gammaproteobacteria</taxon>
        <taxon>Enterobacterales</taxon>
        <taxon>Enterobacteriaceae</taxon>
        <taxon>Mangrovibacter</taxon>
    </lineage>
</organism>
<dbReference type="AlphaFoldDB" id="A0A1B7L844"/>
<evidence type="ECO:0000313" key="2">
    <source>
        <dbReference type="Proteomes" id="UP000078225"/>
    </source>
</evidence>
<dbReference type="EMBL" id="LYRP01000001">
    <property type="protein sequence ID" value="OAT78549.1"/>
    <property type="molecule type" value="Genomic_DNA"/>
</dbReference>
<evidence type="ECO:0000313" key="1">
    <source>
        <dbReference type="EMBL" id="OAT78549.1"/>
    </source>
</evidence>
<sequence>MAGQEVAISLGNDTYRDYSGAALARMLEVNRSTWLRVYAPHWAWLKDEFWLSDINALTDSFINTMQD</sequence>